<accession>A0AC61L321</accession>
<comment type="caution">
    <text evidence="1">The sequence shown here is derived from an EMBL/GenBank/DDBJ whole genome shotgun (WGS) entry which is preliminary data.</text>
</comment>
<name>A0AC61L321_9EURY</name>
<dbReference type="Proteomes" id="UP000248329">
    <property type="component" value="Unassembled WGS sequence"/>
</dbReference>
<reference evidence="1" key="1">
    <citation type="submission" date="2018-01" db="EMBL/GenBank/DDBJ databases">
        <authorList>
            <person name="Krukenberg V."/>
        </authorList>
    </citation>
    <scope>NUCLEOTIDE SEQUENCE</scope>
    <source>
        <strain evidence="1">E20ANME2</strain>
    </source>
</reference>
<organism evidence="1 2">
    <name type="scientific">Candidatus Methanogaster sp</name>
    <dbReference type="NCBI Taxonomy" id="3386292"/>
    <lineage>
        <taxon>Archaea</taxon>
        <taxon>Methanobacteriati</taxon>
        <taxon>Methanobacteriota</taxon>
        <taxon>Stenosarchaea group</taxon>
        <taxon>Methanomicrobia</taxon>
        <taxon>Methanosarcinales</taxon>
        <taxon>ANME-2 cluster</taxon>
        <taxon>Candidatus Methanogasteraceae</taxon>
        <taxon>Candidatus Methanogaster</taxon>
    </lineage>
</organism>
<protein>
    <submittedName>
        <fullName evidence="1">Uncharacterized protein</fullName>
    </submittedName>
</protein>
<evidence type="ECO:0000313" key="1">
    <source>
        <dbReference type="EMBL" id="PXF60776.1"/>
    </source>
</evidence>
<gene>
    <name evidence="1" type="ORF">C4B59_07205</name>
</gene>
<dbReference type="EMBL" id="PQXF01000011">
    <property type="protein sequence ID" value="PXF60776.1"/>
    <property type="molecule type" value="Genomic_DNA"/>
</dbReference>
<sequence length="378" mass="40875">MKTIAILGLIMLLCSGFTGIAAADDSMNMAGAVQDAMDTLGVTNETPGLCVLTDAGYAKVNGETTQGCIETIRKETGCSIGDGNLLPIHRSVNKPLWFAIFDNATKDCVYAVYKNGVFTATEINIAEENVTTGDGWNATKKALGADAFTIACIANAWGYGAPYDFLKCAEIHNHLCPGLTSGYLIVDYIRENYPLGPGESYTWIGCPNWCKEDAIQVLLDLTPGKKGMVVKQRSKELFVKEKPLAGILIIWNDTAKSGRGVAFQYDWGKMCNLSDTNLTDFKPPGGKTNPLFWTVRIKGSLGFIPYINQSDMFVSLASDEFAVTSEQLDRVKMVGVDPYVELGLEEPTEVRGDFNGDGKVTSADALILLQVAVGKITL</sequence>
<proteinExistence type="predicted"/>
<evidence type="ECO:0000313" key="2">
    <source>
        <dbReference type="Proteomes" id="UP000248329"/>
    </source>
</evidence>